<evidence type="ECO:0000256" key="11">
    <source>
        <dbReference type="RuleBase" id="RU004398"/>
    </source>
</evidence>
<reference evidence="13 14" key="1">
    <citation type="journal article" date="2018" name="G3 (Bethesda)">
        <title>A High-Quality Reference Genome for the Invasive Mosquitofish Gambusia affinis Using a Chicago Library.</title>
        <authorList>
            <person name="Hoffberg S.L."/>
            <person name="Troendle N.J."/>
            <person name="Glenn T.C."/>
            <person name="Mahmud O."/>
            <person name="Louha S."/>
            <person name="Chalopin D."/>
            <person name="Bennetzen J.L."/>
            <person name="Mauricio R."/>
        </authorList>
    </citation>
    <scope>NUCLEOTIDE SEQUENCE [LARGE SCALE GENOMIC DNA]</scope>
    <source>
        <strain evidence="13">NE01/NJP1002.9</strain>
        <tissue evidence="13">Muscle</tissue>
    </source>
</reference>
<dbReference type="PANTHER" id="PTHR15840">
    <property type="entry name" value="CGI-121 FAMILY MEMBER"/>
    <property type="match status" value="1"/>
</dbReference>
<keyword evidence="5" id="KW-0819">tRNA processing</keyword>
<dbReference type="Proteomes" id="UP000250572">
    <property type="component" value="Unassembled WGS sequence"/>
</dbReference>
<evidence type="ECO:0000256" key="2">
    <source>
        <dbReference type="ARBA" id="ARBA00004514"/>
    </source>
</evidence>
<evidence type="ECO:0000256" key="12">
    <source>
        <dbReference type="SAM" id="MobiDB-lite"/>
    </source>
</evidence>
<evidence type="ECO:0000256" key="3">
    <source>
        <dbReference type="ARBA" id="ARBA00005546"/>
    </source>
</evidence>
<keyword evidence="4" id="KW-0963">Cytoplasm</keyword>
<dbReference type="GO" id="GO:0005634">
    <property type="term" value="C:nucleus"/>
    <property type="evidence" value="ECO:0007669"/>
    <property type="project" value="UniProtKB-SubCell"/>
</dbReference>
<keyword evidence="14" id="KW-1185">Reference proteome</keyword>
<accession>A0A315UTH9</accession>
<dbReference type="SUPFAM" id="SSF143870">
    <property type="entry name" value="PF0523-like"/>
    <property type="match status" value="1"/>
</dbReference>
<evidence type="ECO:0000313" key="14">
    <source>
        <dbReference type="Proteomes" id="UP000250572"/>
    </source>
</evidence>
<comment type="subcellular location">
    <subcellularLocation>
        <location evidence="2">Cytoplasm</location>
        <location evidence="2">Cytosol</location>
    </subcellularLocation>
    <subcellularLocation>
        <location evidence="1">Nucleus</location>
    </subcellularLocation>
</comment>
<evidence type="ECO:0000256" key="5">
    <source>
        <dbReference type="ARBA" id="ARBA00022694"/>
    </source>
</evidence>
<proteinExistence type="inferred from homology"/>
<dbReference type="GO" id="GO:0005829">
    <property type="term" value="C:cytosol"/>
    <property type="evidence" value="ECO:0007669"/>
    <property type="project" value="UniProtKB-SubCell"/>
</dbReference>
<protein>
    <recommendedName>
        <fullName evidence="7">EKC/KEOPS complex subunit TPRKB</fullName>
    </recommendedName>
    <alternativeName>
        <fullName evidence="8">EKC/KEOPS complex subunit Tprkb</fullName>
    </alternativeName>
    <alternativeName>
        <fullName evidence="9">PRPK-binding protein</fullName>
    </alternativeName>
    <alternativeName>
        <fullName evidence="10">TP53RK-binding protein</fullName>
    </alternativeName>
</protein>
<feature type="region of interest" description="Disordered" evidence="12">
    <location>
        <begin position="286"/>
        <end position="326"/>
    </location>
</feature>
<evidence type="ECO:0000256" key="10">
    <source>
        <dbReference type="ARBA" id="ARBA00077744"/>
    </source>
</evidence>
<dbReference type="PANTHER" id="PTHR15840:SF10">
    <property type="entry name" value="EKC_KEOPS COMPLEX SUBUNIT TPRKB"/>
    <property type="match status" value="1"/>
</dbReference>
<dbReference type="GO" id="GO:0000408">
    <property type="term" value="C:EKC/KEOPS complex"/>
    <property type="evidence" value="ECO:0007669"/>
    <property type="project" value="TreeGrafter"/>
</dbReference>
<dbReference type="Gene3D" id="3.30.2380.10">
    <property type="entry name" value="CGI121/TPRKB"/>
    <property type="match status" value="1"/>
</dbReference>
<comment type="caution">
    <text evidence="13">The sequence shown here is derived from an EMBL/GenBank/DDBJ whole genome shotgun (WGS) entry which is preliminary data.</text>
</comment>
<feature type="compositionally biased region" description="Basic residues" evidence="12">
    <location>
        <begin position="315"/>
        <end position="326"/>
    </location>
</feature>
<sequence>MKLTQTLELYPDTRVTQVLFKSVKNAAELRQKAVEGKINGALINPTMLVDPFQVLVAANKAFHLHSIGNMKTRSLNSEIIFSLSPTNNISEAFKRFGLSDRDVSVLVVVVHGKDELQAVEDVTAMVDGQQLPVDQVSSLSDLEKIRKLYKVTPQEETCGSLLDAVVCRMAIKDLVFSDVPSAEDAHGGLPLQVRYLVVDERGEGGRTRRLDHQPGSVEGGDGRPDLLVAHQDDLLHVEPTQLKGQPACGAEQRRGYDIISSIAWRLAQGSDLYRILVVSHPESLTAAATPASRPPPPQQTTTTSGSGTASSTSRPRLRMHRFSFQK</sequence>
<dbReference type="GO" id="GO:0002949">
    <property type="term" value="P:tRNA threonylcarbamoyladenosine modification"/>
    <property type="evidence" value="ECO:0007669"/>
    <property type="project" value="TreeGrafter"/>
</dbReference>
<dbReference type="InterPro" id="IPR013926">
    <property type="entry name" value="CGI121/TPRKB"/>
</dbReference>
<organism evidence="13 14">
    <name type="scientific">Gambusia affinis</name>
    <name type="common">Western mosquitofish</name>
    <name type="synonym">Heterandria affinis</name>
    <dbReference type="NCBI Taxonomy" id="33528"/>
    <lineage>
        <taxon>Eukaryota</taxon>
        <taxon>Metazoa</taxon>
        <taxon>Chordata</taxon>
        <taxon>Craniata</taxon>
        <taxon>Vertebrata</taxon>
        <taxon>Euteleostomi</taxon>
        <taxon>Actinopterygii</taxon>
        <taxon>Neopterygii</taxon>
        <taxon>Teleostei</taxon>
        <taxon>Neoteleostei</taxon>
        <taxon>Acanthomorphata</taxon>
        <taxon>Ovalentaria</taxon>
        <taxon>Atherinomorphae</taxon>
        <taxon>Cyprinodontiformes</taxon>
        <taxon>Poeciliidae</taxon>
        <taxon>Poeciliinae</taxon>
        <taxon>Gambusia</taxon>
    </lineage>
</organism>
<name>A0A315UTH9_GAMAF</name>
<evidence type="ECO:0000256" key="7">
    <source>
        <dbReference type="ARBA" id="ARBA00069793"/>
    </source>
</evidence>
<comment type="similarity">
    <text evidence="3 11">Belongs to the CGI121/TPRKB family.</text>
</comment>
<evidence type="ECO:0000313" key="13">
    <source>
        <dbReference type="EMBL" id="PWA14668.1"/>
    </source>
</evidence>
<dbReference type="InterPro" id="IPR036504">
    <property type="entry name" value="CGI121/TPRKB_sf"/>
</dbReference>
<evidence type="ECO:0000256" key="9">
    <source>
        <dbReference type="ARBA" id="ARBA00075578"/>
    </source>
</evidence>
<keyword evidence="6 11" id="KW-0539">Nucleus</keyword>
<feature type="compositionally biased region" description="Low complexity" evidence="12">
    <location>
        <begin position="299"/>
        <end position="314"/>
    </location>
</feature>
<gene>
    <name evidence="13" type="ORF">CCH79_00014385</name>
</gene>
<dbReference type="AlphaFoldDB" id="A0A315UTH9"/>
<evidence type="ECO:0000256" key="4">
    <source>
        <dbReference type="ARBA" id="ARBA00022490"/>
    </source>
</evidence>
<dbReference type="STRING" id="33528.ENSGAFP00000019684"/>
<dbReference type="Pfam" id="PF08617">
    <property type="entry name" value="CGI-121"/>
    <property type="match status" value="1"/>
</dbReference>
<evidence type="ECO:0000256" key="8">
    <source>
        <dbReference type="ARBA" id="ARBA00070264"/>
    </source>
</evidence>
<dbReference type="EMBL" id="NHOQ01002778">
    <property type="protein sequence ID" value="PWA14668.1"/>
    <property type="molecule type" value="Genomic_DNA"/>
</dbReference>
<evidence type="ECO:0000256" key="1">
    <source>
        <dbReference type="ARBA" id="ARBA00004123"/>
    </source>
</evidence>
<dbReference type="FunFam" id="3.30.2380.10:FF:000001">
    <property type="entry name" value="EKC/KEOPS complex subunit TPRKB"/>
    <property type="match status" value="1"/>
</dbReference>
<evidence type="ECO:0000256" key="6">
    <source>
        <dbReference type="ARBA" id="ARBA00023242"/>
    </source>
</evidence>